<evidence type="ECO:0000259" key="3">
    <source>
        <dbReference type="Pfam" id="PF01156"/>
    </source>
</evidence>
<dbReference type="InterPro" id="IPR036452">
    <property type="entry name" value="Ribo_hydro-like"/>
</dbReference>
<evidence type="ECO:0000313" key="5">
    <source>
        <dbReference type="Proteomes" id="UP001589818"/>
    </source>
</evidence>
<protein>
    <submittedName>
        <fullName evidence="4">Nucleoside hydrolase</fullName>
    </submittedName>
</protein>
<keyword evidence="5" id="KW-1185">Reference proteome</keyword>
<dbReference type="GO" id="GO:0016787">
    <property type="term" value="F:hydrolase activity"/>
    <property type="evidence" value="ECO:0007669"/>
    <property type="project" value="UniProtKB-KW"/>
</dbReference>
<evidence type="ECO:0000313" key="4">
    <source>
        <dbReference type="EMBL" id="MFC0396180.1"/>
    </source>
</evidence>
<name>A0ABV6JJT2_9BACL</name>
<dbReference type="SUPFAM" id="SSF53590">
    <property type="entry name" value="Nucleoside hydrolase"/>
    <property type="match status" value="1"/>
</dbReference>
<dbReference type="PANTHER" id="PTHR12304">
    <property type="entry name" value="INOSINE-URIDINE PREFERRING NUCLEOSIDE HYDROLASE"/>
    <property type="match status" value="1"/>
</dbReference>
<comment type="caution">
    <text evidence="4">The sequence shown here is derived from an EMBL/GenBank/DDBJ whole genome shotgun (WGS) entry which is preliminary data.</text>
</comment>
<sequence>MNRIIIDTDIGTDVDDAMALALAMRSPEIVLEGVTTVYGDVDLRARMAKKMLQLGKREDVRVFAGIQEPLLRRREVWMAGHEGKGVLTENDYLEYEQKHAVDFIIETVMANPGQITLVPIGPLTNIAASLIREPELASSVKEIILMGGVTRLGDNGLQLGTLEHNIICDPEAAAVVFESGAPIVMAGYDVTLKVIITDDERRRLQQTGDPLNMALAGLLEEWFAFVKQPQTCMHDPLTVSLLIDRTLVKTKKMKIHVEYDHRPRTGQTVAVLADDGNVEVCLDVDQDRFITLLMDRLINNKT</sequence>
<evidence type="ECO:0000256" key="1">
    <source>
        <dbReference type="ARBA" id="ARBA00022801"/>
    </source>
</evidence>
<dbReference type="Gene3D" id="3.90.245.10">
    <property type="entry name" value="Ribonucleoside hydrolase-like"/>
    <property type="match status" value="1"/>
</dbReference>
<proteinExistence type="predicted"/>
<keyword evidence="2" id="KW-0326">Glycosidase</keyword>
<dbReference type="PANTHER" id="PTHR12304:SF4">
    <property type="entry name" value="URIDINE NUCLEOSIDASE"/>
    <property type="match status" value="1"/>
</dbReference>
<organism evidence="4 5">
    <name type="scientific">Paenibacillus mendelii</name>
    <dbReference type="NCBI Taxonomy" id="206163"/>
    <lineage>
        <taxon>Bacteria</taxon>
        <taxon>Bacillati</taxon>
        <taxon>Bacillota</taxon>
        <taxon>Bacilli</taxon>
        <taxon>Bacillales</taxon>
        <taxon>Paenibacillaceae</taxon>
        <taxon>Paenibacillus</taxon>
    </lineage>
</organism>
<dbReference type="InterPro" id="IPR023186">
    <property type="entry name" value="IUNH"/>
</dbReference>
<keyword evidence="1 4" id="KW-0378">Hydrolase</keyword>
<dbReference type="EMBL" id="JBHLVF010000047">
    <property type="protein sequence ID" value="MFC0396180.1"/>
    <property type="molecule type" value="Genomic_DNA"/>
</dbReference>
<reference evidence="4 5" key="1">
    <citation type="submission" date="2024-09" db="EMBL/GenBank/DDBJ databases">
        <authorList>
            <person name="Sun Q."/>
            <person name="Mori K."/>
        </authorList>
    </citation>
    <scope>NUCLEOTIDE SEQUENCE [LARGE SCALE GENOMIC DNA]</scope>
    <source>
        <strain evidence="4 5">CCM 4839</strain>
    </source>
</reference>
<evidence type="ECO:0000256" key="2">
    <source>
        <dbReference type="ARBA" id="ARBA00023295"/>
    </source>
</evidence>
<accession>A0ABV6JJT2</accession>
<feature type="domain" description="Inosine/uridine-preferring nucleoside hydrolase" evidence="3">
    <location>
        <begin position="4"/>
        <end position="290"/>
    </location>
</feature>
<dbReference type="InterPro" id="IPR001910">
    <property type="entry name" value="Inosine/uridine_hydrolase_dom"/>
</dbReference>
<dbReference type="Proteomes" id="UP001589818">
    <property type="component" value="Unassembled WGS sequence"/>
</dbReference>
<gene>
    <name evidence="4" type="ORF">ACFFJ8_32990</name>
</gene>
<dbReference type="Pfam" id="PF01156">
    <property type="entry name" value="IU_nuc_hydro"/>
    <property type="match status" value="1"/>
</dbReference>
<dbReference type="RefSeq" id="WP_204817021.1">
    <property type="nucleotide sequence ID" value="NZ_JANHOF010000002.1"/>
</dbReference>